<name>A0A2S5A6W9_9SPHI</name>
<dbReference type="GO" id="GO:0016740">
    <property type="term" value="F:transferase activity"/>
    <property type="evidence" value="ECO:0007669"/>
    <property type="project" value="UniProtKB-KW"/>
</dbReference>
<organism evidence="10 11">
    <name type="scientific">Solitalea longa</name>
    <dbReference type="NCBI Taxonomy" id="2079460"/>
    <lineage>
        <taxon>Bacteria</taxon>
        <taxon>Pseudomonadati</taxon>
        <taxon>Bacteroidota</taxon>
        <taxon>Sphingobacteriia</taxon>
        <taxon>Sphingobacteriales</taxon>
        <taxon>Sphingobacteriaceae</taxon>
        <taxon>Solitalea</taxon>
    </lineage>
</organism>
<keyword evidence="8" id="KW-0472">Membrane</keyword>
<dbReference type="Gene3D" id="2.40.440.10">
    <property type="entry name" value="L,D-transpeptidase catalytic domain-like"/>
    <property type="match status" value="1"/>
</dbReference>
<dbReference type="InterPro" id="IPR052905">
    <property type="entry name" value="LD-transpeptidase_YkuD-like"/>
</dbReference>
<feature type="domain" description="L,D-TPase catalytic" evidence="9">
    <location>
        <begin position="288"/>
        <end position="488"/>
    </location>
</feature>
<dbReference type="Pfam" id="PF03734">
    <property type="entry name" value="YkuD"/>
    <property type="match status" value="1"/>
</dbReference>
<dbReference type="Pfam" id="PF20142">
    <property type="entry name" value="Scaffold"/>
    <property type="match status" value="1"/>
</dbReference>
<evidence type="ECO:0000256" key="6">
    <source>
        <dbReference type="ARBA" id="ARBA00023316"/>
    </source>
</evidence>
<dbReference type="SUPFAM" id="SSF141523">
    <property type="entry name" value="L,D-transpeptidase catalytic domain-like"/>
    <property type="match status" value="1"/>
</dbReference>
<reference evidence="10 11" key="1">
    <citation type="submission" date="2018-01" db="EMBL/GenBank/DDBJ databases">
        <authorList>
            <person name="Gaut B.S."/>
            <person name="Morton B.R."/>
            <person name="Clegg M.T."/>
            <person name="Duvall M.R."/>
        </authorList>
    </citation>
    <scope>NUCLEOTIDE SEQUENCE [LARGE SCALE GENOMIC DNA]</scope>
    <source>
        <strain evidence="10 11">HR-AV</strain>
    </source>
</reference>
<dbReference type="CDD" id="cd16913">
    <property type="entry name" value="YkuD_like"/>
    <property type="match status" value="1"/>
</dbReference>
<evidence type="ECO:0000313" key="11">
    <source>
        <dbReference type="Proteomes" id="UP000236893"/>
    </source>
</evidence>
<dbReference type="PANTHER" id="PTHR41533">
    <property type="entry name" value="L,D-TRANSPEPTIDASE HI_1667-RELATED"/>
    <property type="match status" value="1"/>
</dbReference>
<evidence type="ECO:0000259" key="9">
    <source>
        <dbReference type="PROSITE" id="PS52029"/>
    </source>
</evidence>
<keyword evidence="8" id="KW-0812">Transmembrane</keyword>
<dbReference type="PROSITE" id="PS52029">
    <property type="entry name" value="LD_TPASE"/>
    <property type="match status" value="1"/>
</dbReference>
<dbReference type="InterPro" id="IPR005490">
    <property type="entry name" value="LD_TPept_cat_dom"/>
</dbReference>
<keyword evidence="8" id="KW-1133">Transmembrane helix</keyword>
<accession>A0A2S5A6W9</accession>
<keyword evidence="6 7" id="KW-0961">Cell wall biogenesis/degradation</keyword>
<evidence type="ECO:0000256" key="2">
    <source>
        <dbReference type="ARBA" id="ARBA00005992"/>
    </source>
</evidence>
<keyword evidence="4 7" id="KW-0133">Cell shape</keyword>
<dbReference type="OrthoDB" id="9778545at2"/>
<comment type="caution">
    <text evidence="10">The sequence shown here is derived from an EMBL/GenBank/DDBJ whole genome shotgun (WGS) entry which is preliminary data.</text>
</comment>
<feature type="active site" description="Nucleophile" evidence="7">
    <location>
        <position position="462"/>
    </location>
</feature>
<keyword evidence="11" id="KW-1185">Reference proteome</keyword>
<feature type="transmembrane region" description="Helical" evidence="8">
    <location>
        <begin position="12"/>
        <end position="34"/>
    </location>
</feature>
<evidence type="ECO:0000256" key="7">
    <source>
        <dbReference type="PROSITE-ProRule" id="PRU01373"/>
    </source>
</evidence>
<evidence type="ECO:0000256" key="4">
    <source>
        <dbReference type="ARBA" id="ARBA00022960"/>
    </source>
</evidence>
<feature type="transmembrane region" description="Helical" evidence="8">
    <location>
        <begin position="46"/>
        <end position="64"/>
    </location>
</feature>
<dbReference type="GO" id="GO:0004180">
    <property type="term" value="F:carboxypeptidase activity"/>
    <property type="evidence" value="ECO:0007669"/>
    <property type="project" value="UniProtKB-ARBA"/>
</dbReference>
<dbReference type="GO" id="GO:0008360">
    <property type="term" value="P:regulation of cell shape"/>
    <property type="evidence" value="ECO:0007669"/>
    <property type="project" value="UniProtKB-UniRule"/>
</dbReference>
<dbReference type="InterPro" id="IPR045380">
    <property type="entry name" value="LD_TPept_scaffold_dom"/>
</dbReference>
<evidence type="ECO:0000256" key="3">
    <source>
        <dbReference type="ARBA" id="ARBA00022679"/>
    </source>
</evidence>
<dbReference type="PANTHER" id="PTHR41533:SF2">
    <property type="entry name" value="BLR7131 PROTEIN"/>
    <property type="match status" value="1"/>
</dbReference>
<comment type="similarity">
    <text evidence="2">Belongs to the YkuD family.</text>
</comment>
<evidence type="ECO:0000256" key="1">
    <source>
        <dbReference type="ARBA" id="ARBA00004752"/>
    </source>
</evidence>
<evidence type="ECO:0000256" key="8">
    <source>
        <dbReference type="SAM" id="Phobius"/>
    </source>
</evidence>
<feature type="active site" description="Proton donor/acceptor" evidence="7">
    <location>
        <position position="443"/>
    </location>
</feature>
<dbReference type="UniPathway" id="UPA00219"/>
<protein>
    <submittedName>
        <fullName evidence="10">L,D-transpeptidase</fullName>
    </submittedName>
</protein>
<dbReference type="GO" id="GO:0009252">
    <property type="term" value="P:peptidoglycan biosynthetic process"/>
    <property type="evidence" value="ECO:0007669"/>
    <property type="project" value="UniProtKB-UniPathway"/>
</dbReference>
<dbReference type="EMBL" id="PQVF01000003">
    <property type="protein sequence ID" value="POY37853.1"/>
    <property type="molecule type" value="Genomic_DNA"/>
</dbReference>
<evidence type="ECO:0000256" key="5">
    <source>
        <dbReference type="ARBA" id="ARBA00022984"/>
    </source>
</evidence>
<keyword evidence="5 7" id="KW-0573">Peptidoglycan synthesis</keyword>
<gene>
    <name evidence="10" type="ORF">C3K47_04800</name>
</gene>
<dbReference type="AlphaFoldDB" id="A0A2S5A6W9"/>
<keyword evidence="3" id="KW-0808">Transferase</keyword>
<proteinExistence type="inferred from homology"/>
<evidence type="ECO:0000313" key="10">
    <source>
        <dbReference type="EMBL" id="POY37853.1"/>
    </source>
</evidence>
<dbReference type="InterPro" id="IPR038063">
    <property type="entry name" value="Transpep_catalytic_dom"/>
</dbReference>
<comment type="pathway">
    <text evidence="1 7">Cell wall biogenesis; peptidoglycan biosynthesis.</text>
</comment>
<dbReference type="Proteomes" id="UP000236893">
    <property type="component" value="Unassembled WGS sequence"/>
</dbReference>
<sequence>MILFKRINGFSIVKTLLLCLHLLADYLLNFLFLLKTSFLNKSSLVFLRNFGLASFLVLLLILSGCGKKPSATGVYLAELFKDKKYKEFDTAAFNVAVKKEVKQQQLKLFNSKVLKRFLNEKNANDTVWLISLMQRRHIDTLEKYLSQSYRHGIDPQLFNIDKIDSLKQLFYQGKFDSLPQLYKVIAQLQVLTANAFISYASKVKYGCVNPSQIYARYYIPVEKPTDSSLYAILNSENWTALLQKIQPVRKEYLVLQNALDTCSNADLRAKIVLNMERYRWQIPVDSGRFVRVNIPSFYLVVVDSGKTQLSMKVCVGEKRVDDYDIKKAVYLKSHKVEDKPQNHETPIMYGKLNNIQLNPKWNIPHSIAQTEILAKSRANPYYLVSSGIRVYNKEGKPVDPTEVDWEGVNPNNIPYSFKQDPGDGNALGKFKFNFPNKSSIYLHDTPNKMAFKKDNRAVSHGCVRVADPLNFARVLIQSAKMYDEIRIETGFPPIDTLKMNRYERKLAHQQTVGRQTRWITIKNSWPLFIDYYTCVPDSNGTVKVYTDIYGYDSILLDSLKRFLVKSRQNTAKR</sequence>
<dbReference type="GO" id="GO:0071555">
    <property type="term" value="P:cell wall organization"/>
    <property type="evidence" value="ECO:0007669"/>
    <property type="project" value="UniProtKB-UniRule"/>
</dbReference>